<dbReference type="OrthoDB" id="92254at2"/>
<dbReference type="PANTHER" id="PTHR37423">
    <property type="entry name" value="SOLUBLE LYTIC MUREIN TRANSGLYCOSYLASE-RELATED"/>
    <property type="match status" value="1"/>
</dbReference>
<dbReference type="HOGENOM" id="CLU_065765_4_0_6"/>
<dbReference type="PANTHER" id="PTHR37423:SF2">
    <property type="entry name" value="MEMBRANE-BOUND LYTIC MUREIN TRANSGLYCOSYLASE C"/>
    <property type="match status" value="1"/>
</dbReference>
<feature type="chain" id="PRO_5017078829" evidence="2">
    <location>
        <begin position="44"/>
        <end position="242"/>
    </location>
</feature>
<dbReference type="Gene3D" id="1.10.530.10">
    <property type="match status" value="1"/>
</dbReference>
<evidence type="ECO:0000256" key="1">
    <source>
        <dbReference type="ARBA" id="ARBA00007734"/>
    </source>
</evidence>
<evidence type="ECO:0000256" key="2">
    <source>
        <dbReference type="SAM" id="SignalP"/>
    </source>
</evidence>
<dbReference type="GO" id="GO:0016020">
    <property type="term" value="C:membrane"/>
    <property type="evidence" value="ECO:0007669"/>
    <property type="project" value="InterPro"/>
</dbReference>
<dbReference type="InterPro" id="IPR008258">
    <property type="entry name" value="Transglycosylase_SLT_dom_1"/>
</dbReference>
<sequence>MSRSTRSTTPSRRRSEGYGMSFLKRTFSGAALLVAFNVAPALADDLSDERLLYADLFGGKTGATTSTAPESGERWISFESDDRQAWSAEQVNAMREAFKPKPEKAKQPAAQDQGASRPYAALVERYAREAGLDVELVHRVIQQESGYDPTAISSKGAKGLMQLMDSLSQRWNINPFDPESNIKVGTRYLADLLSRFGSVELALAAYNAGPGTVEEYGGIPPYPETENYVSTITASLGAPAGQ</sequence>
<dbReference type="InterPro" id="IPR023346">
    <property type="entry name" value="Lysozyme-like_dom_sf"/>
</dbReference>
<keyword evidence="5" id="KW-1185">Reference proteome</keyword>
<name>N6X144_9GAMM</name>
<dbReference type="STRING" id="626887.J057_00739"/>
<dbReference type="eggNOG" id="COG0741">
    <property type="taxonomic scope" value="Bacteria"/>
</dbReference>
<gene>
    <name evidence="4" type="ORF">J057_00739</name>
</gene>
<dbReference type="GO" id="GO:0008933">
    <property type="term" value="F:peptidoglycan lytic transglycosylase activity"/>
    <property type="evidence" value="ECO:0007669"/>
    <property type="project" value="InterPro"/>
</dbReference>
<proteinExistence type="inferred from homology"/>
<comment type="caution">
    <text evidence="4">The sequence shown here is derived from an EMBL/GenBank/DDBJ whole genome shotgun (WGS) entry which is preliminary data.</text>
</comment>
<dbReference type="AlphaFoldDB" id="N6X144"/>
<dbReference type="EMBL" id="APLQ01000005">
    <property type="protein sequence ID" value="ENO17147.2"/>
    <property type="molecule type" value="Genomic_DNA"/>
</dbReference>
<feature type="signal peptide" evidence="2">
    <location>
        <begin position="1"/>
        <end position="43"/>
    </location>
</feature>
<accession>N6X144</accession>
<organism evidence="4 5">
    <name type="scientific">Marinobacter nanhaiticus D15-8W</name>
    <dbReference type="NCBI Taxonomy" id="626887"/>
    <lineage>
        <taxon>Bacteria</taxon>
        <taxon>Pseudomonadati</taxon>
        <taxon>Pseudomonadota</taxon>
        <taxon>Gammaproteobacteria</taxon>
        <taxon>Pseudomonadales</taxon>
        <taxon>Marinobacteraceae</taxon>
        <taxon>Marinobacter</taxon>
    </lineage>
</organism>
<dbReference type="GO" id="GO:0000270">
    <property type="term" value="P:peptidoglycan metabolic process"/>
    <property type="evidence" value="ECO:0007669"/>
    <property type="project" value="InterPro"/>
</dbReference>
<protein>
    <submittedName>
        <fullName evidence="4">Lytic transglycosylase domain-containing protein</fullName>
    </submittedName>
</protein>
<evidence type="ECO:0000313" key="5">
    <source>
        <dbReference type="Proteomes" id="UP000013165"/>
    </source>
</evidence>
<dbReference type="Pfam" id="PF01464">
    <property type="entry name" value="SLT"/>
    <property type="match status" value="1"/>
</dbReference>
<comment type="similarity">
    <text evidence="1">Belongs to the transglycosylase Slt family.</text>
</comment>
<feature type="domain" description="Transglycosylase SLT" evidence="3">
    <location>
        <begin position="123"/>
        <end position="219"/>
    </location>
</feature>
<dbReference type="PROSITE" id="PS00922">
    <property type="entry name" value="TRANSGLYCOSYLASE"/>
    <property type="match status" value="1"/>
</dbReference>
<evidence type="ECO:0000313" key="4">
    <source>
        <dbReference type="EMBL" id="ENO17147.2"/>
    </source>
</evidence>
<dbReference type="PATRIC" id="fig|626887.3.peg.138"/>
<dbReference type="SUPFAM" id="SSF53955">
    <property type="entry name" value="Lysozyme-like"/>
    <property type="match status" value="1"/>
</dbReference>
<dbReference type="CDD" id="cd16896">
    <property type="entry name" value="LT_Slt70-like"/>
    <property type="match status" value="1"/>
</dbReference>
<dbReference type="Proteomes" id="UP000013165">
    <property type="component" value="Unassembled WGS sequence"/>
</dbReference>
<reference evidence="4 5" key="1">
    <citation type="journal article" date="2013" name="Genome Announc.">
        <title>Genome Sequence of the Polycyclic Aromatic Hydrocarbon-Degrading Bacterium Strain Marinobacter nanhaiticus D15-8WT.</title>
        <authorList>
            <person name="Cui Z."/>
            <person name="Gao W."/>
            <person name="Li Q."/>
            <person name="Xu G."/>
            <person name="Zheng L."/>
        </authorList>
    </citation>
    <scope>NUCLEOTIDE SEQUENCE [LARGE SCALE GENOMIC DNA]</scope>
    <source>
        <strain evidence="4 5">D15-8W</strain>
    </source>
</reference>
<dbReference type="InterPro" id="IPR000189">
    <property type="entry name" value="Transglyc_AS"/>
</dbReference>
<keyword evidence="2" id="KW-0732">Signal</keyword>
<evidence type="ECO:0000259" key="3">
    <source>
        <dbReference type="Pfam" id="PF01464"/>
    </source>
</evidence>